<name>A0ABU8ZM24_9BIFI</name>
<evidence type="ECO:0000256" key="2">
    <source>
        <dbReference type="ARBA" id="ARBA00005062"/>
    </source>
</evidence>
<feature type="domain" description="Homoserine dehydrogenase catalytic" evidence="12">
    <location>
        <begin position="150"/>
        <end position="328"/>
    </location>
</feature>
<dbReference type="GO" id="GO:0004412">
    <property type="term" value="F:homoserine dehydrogenase activity"/>
    <property type="evidence" value="ECO:0007669"/>
    <property type="project" value="UniProtKB-EC"/>
</dbReference>
<dbReference type="SUPFAM" id="SSF51735">
    <property type="entry name" value="NAD(P)-binding Rossmann-fold domains"/>
    <property type="match status" value="1"/>
</dbReference>
<evidence type="ECO:0000256" key="3">
    <source>
        <dbReference type="ARBA" id="ARBA00006753"/>
    </source>
</evidence>
<evidence type="ECO:0000256" key="9">
    <source>
        <dbReference type="ARBA" id="ARBA00023167"/>
    </source>
</evidence>
<dbReference type="InterPro" id="IPR036291">
    <property type="entry name" value="NAD(P)-bd_dom_sf"/>
</dbReference>
<evidence type="ECO:0000313" key="15">
    <source>
        <dbReference type="Proteomes" id="UP001373159"/>
    </source>
</evidence>
<feature type="domain" description="Aspartate/homoserine dehydrogenase NAD-binding" evidence="13">
    <location>
        <begin position="25"/>
        <end position="142"/>
    </location>
</feature>
<keyword evidence="9 10" id="KW-0486">Methionine biosynthesis</keyword>
<keyword evidence="15" id="KW-1185">Reference proteome</keyword>
<keyword evidence="7 10" id="KW-0791">Threonine biosynthesis</keyword>
<dbReference type="InterPro" id="IPR019811">
    <property type="entry name" value="HDH_CS"/>
</dbReference>
<dbReference type="InterPro" id="IPR005106">
    <property type="entry name" value="Asp/hSer_DH_NAD-bd"/>
</dbReference>
<dbReference type="PIRSF" id="PIRSF000098">
    <property type="entry name" value="Homoser_dehydrog"/>
    <property type="match status" value="1"/>
</dbReference>
<gene>
    <name evidence="14" type="ORF">V8P97_01210</name>
</gene>
<comment type="similarity">
    <text evidence="3 11">Belongs to the homoserine dehydrogenase family.</text>
</comment>
<evidence type="ECO:0000313" key="14">
    <source>
        <dbReference type="EMBL" id="MEK0306097.1"/>
    </source>
</evidence>
<evidence type="ECO:0000256" key="1">
    <source>
        <dbReference type="ARBA" id="ARBA00005056"/>
    </source>
</evidence>
<keyword evidence="10" id="KW-0521">NADP</keyword>
<dbReference type="SUPFAM" id="SSF55347">
    <property type="entry name" value="Glyceraldehyde-3-phosphate dehydrogenase-like, C-terminal domain"/>
    <property type="match status" value="1"/>
</dbReference>
<keyword evidence="6 10" id="KW-0028">Amino-acid biosynthesis</keyword>
<comment type="pathway">
    <text evidence="1 10">Amino-acid biosynthesis; L-threonine biosynthesis; L-threonine from L-aspartate: step 3/5.</text>
</comment>
<reference evidence="14 15" key="1">
    <citation type="submission" date="2024-02" db="EMBL/GenBank/DDBJ databases">
        <title>Bifidobacterium honeyensis sp. nov., isolated from the comb honey.</title>
        <authorList>
            <person name="Liu W."/>
            <person name="Li Y."/>
        </authorList>
    </citation>
    <scope>NUCLEOTIDE SEQUENCE [LARGE SCALE GENOMIC DNA]</scope>
    <source>
        <strain evidence="14 15">IMAU50988</strain>
    </source>
</reference>
<dbReference type="EC" id="1.1.1.3" evidence="4 10"/>
<evidence type="ECO:0000259" key="12">
    <source>
        <dbReference type="Pfam" id="PF00742"/>
    </source>
</evidence>
<dbReference type="Gene3D" id="3.30.70.260">
    <property type="match status" value="1"/>
</dbReference>
<dbReference type="Pfam" id="PF03447">
    <property type="entry name" value="NAD_binding_3"/>
    <property type="match status" value="1"/>
</dbReference>
<evidence type="ECO:0000256" key="8">
    <source>
        <dbReference type="ARBA" id="ARBA00023002"/>
    </source>
</evidence>
<evidence type="ECO:0000259" key="13">
    <source>
        <dbReference type="Pfam" id="PF03447"/>
    </source>
</evidence>
<comment type="catalytic activity">
    <reaction evidence="10">
        <text>L-homoserine + NADP(+) = L-aspartate 4-semialdehyde + NADPH + H(+)</text>
        <dbReference type="Rhea" id="RHEA:15761"/>
        <dbReference type="ChEBI" id="CHEBI:15378"/>
        <dbReference type="ChEBI" id="CHEBI:57476"/>
        <dbReference type="ChEBI" id="CHEBI:57783"/>
        <dbReference type="ChEBI" id="CHEBI:58349"/>
        <dbReference type="ChEBI" id="CHEBI:537519"/>
        <dbReference type="EC" id="1.1.1.3"/>
    </reaction>
</comment>
<evidence type="ECO:0000256" key="4">
    <source>
        <dbReference type="ARBA" id="ARBA00013213"/>
    </source>
</evidence>
<dbReference type="Proteomes" id="UP001373159">
    <property type="component" value="Unassembled WGS sequence"/>
</dbReference>
<dbReference type="PROSITE" id="PS01042">
    <property type="entry name" value="HOMOSER_DHGENASE"/>
    <property type="match status" value="1"/>
</dbReference>
<proteinExistence type="inferred from homology"/>
<evidence type="ECO:0000256" key="6">
    <source>
        <dbReference type="ARBA" id="ARBA00022605"/>
    </source>
</evidence>
<dbReference type="Gene3D" id="3.30.360.10">
    <property type="entry name" value="Dihydrodipicolinate Reductase, domain 2"/>
    <property type="match status" value="1"/>
</dbReference>
<dbReference type="EMBL" id="JBANBB010000001">
    <property type="protein sequence ID" value="MEK0306097.1"/>
    <property type="molecule type" value="Genomic_DNA"/>
</dbReference>
<evidence type="ECO:0000256" key="5">
    <source>
        <dbReference type="ARBA" id="ARBA00013376"/>
    </source>
</evidence>
<dbReference type="Pfam" id="PF00742">
    <property type="entry name" value="Homoserine_dh"/>
    <property type="match status" value="1"/>
</dbReference>
<dbReference type="PANTHER" id="PTHR43331:SF1">
    <property type="entry name" value="HOMOSERINE DEHYDROGENASE"/>
    <property type="match status" value="1"/>
</dbReference>
<dbReference type="InterPro" id="IPR016204">
    <property type="entry name" value="HDH"/>
</dbReference>
<evidence type="ECO:0000256" key="7">
    <source>
        <dbReference type="ARBA" id="ARBA00022697"/>
    </source>
</evidence>
<comment type="pathway">
    <text evidence="2 10">Amino-acid biosynthesis; L-methionine biosynthesis via de novo pathway; L-homoserine from L-aspartate: step 3/3.</text>
</comment>
<dbReference type="NCBIfam" id="NF004976">
    <property type="entry name" value="PRK06349.1"/>
    <property type="match status" value="1"/>
</dbReference>
<organism evidence="14 15">
    <name type="scientific">Bifidobacterium favimelis</name>
    <dbReference type="NCBI Taxonomy" id="3122979"/>
    <lineage>
        <taxon>Bacteria</taxon>
        <taxon>Bacillati</taxon>
        <taxon>Actinomycetota</taxon>
        <taxon>Actinomycetes</taxon>
        <taxon>Bifidobacteriales</taxon>
        <taxon>Bifidobacteriaceae</taxon>
        <taxon>Bifidobacterium</taxon>
    </lineage>
</organism>
<evidence type="ECO:0000256" key="11">
    <source>
        <dbReference type="RuleBase" id="RU004171"/>
    </source>
</evidence>
<dbReference type="RefSeq" id="WP_340468634.1">
    <property type="nucleotide sequence ID" value="NZ_JBANBB010000001.1"/>
</dbReference>
<dbReference type="PANTHER" id="PTHR43331">
    <property type="entry name" value="HOMOSERINE DEHYDROGENASE"/>
    <property type="match status" value="1"/>
</dbReference>
<sequence>MTEGNASAQQTGPSGRDPIRVALLGAGTVGSQVARLLVERSGELAQDLGRRLELAGVACRHPGAVEAPWIDRSLLTTDLSGLCHRADIVVELMGGMEPARTMLLTAMESGASVVTANKALLAASGPELYRKAATCGVDIRFEAAVGGAMPVVRVLSESLAGDRILSLSGIVNGTTNFILDQMATQGLDFDEALDQAREEGYAEADPTADIEGRDAASKAAIMATLAFHTRVTSDDVAVQGIRRITAGDMLWAAAQGRVVKLLATVSQGEKGVAARVRPVLLPRDHPFASVHGGFNAVAIQAEAAGEIVLYGQGAGGTPTASAVMGDIVTEARNIIASGRGTSIHLGKTVPICHPDPDGGFFCVRFLTDDCQGFRVRMDERLEEAGITLHKADYLMCPGGISQVHTLIGPCRESYLATVAADLGRCDRSAGRPLILGMVDER</sequence>
<evidence type="ECO:0000256" key="10">
    <source>
        <dbReference type="RuleBase" id="RU000579"/>
    </source>
</evidence>
<dbReference type="Gene3D" id="3.40.50.720">
    <property type="entry name" value="NAD(P)-binding Rossmann-like Domain"/>
    <property type="match status" value="1"/>
</dbReference>
<protein>
    <recommendedName>
        <fullName evidence="5 10">Homoserine dehydrogenase</fullName>
        <ecNumber evidence="4 10">1.1.1.3</ecNumber>
    </recommendedName>
</protein>
<accession>A0ABU8ZM24</accession>
<comment type="caution">
    <text evidence="14">The sequence shown here is derived from an EMBL/GenBank/DDBJ whole genome shotgun (WGS) entry which is preliminary data.</text>
</comment>
<keyword evidence="8 10" id="KW-0560">Oxidoreductase</keyword>
<dbReference type="InterPro" id="IPR001342">
    <property type="entry name" value="HDH_cat"/>
</dbReference>